<dbReference type="InterPro" id="IPR036390">
    <property type="entry name" value="WH_DNA-bd_sf"/>
</dbReference>
<dbReference type="Gene3D" id="1.10.10.10">
    <property type="entry name" value="Winged helix-like DNA-binding domain superfamily/Winged helix DNA-binding domain"/>
    <property type="match status" value="2"/>
</dbReference>
<dbReference type="Pfam" id="PF04079">
    <property type="entry name" value="SMC_ScpB"/>
    <property type="match status" value="1"/>
</dbReference>
<reference evidence="6 7" key="1">
    <citation type="journal article" date="2017" name="ISME J.">
        <title>Potential for microbial H2 and metal transformations associated with novel bacteria and archaea in deep terrestrial subsurface sediments.</title>
        <authorList>
            <person name="Hernsdorf A.W."/>
            <person name="Amano Y."/>
            <person name="Miyakawa K."/>
            <person name="Ise K."/>
            <person name="Suzuki Y."/>
            <person name="Anantharaman K."/>
            <person name="Probst A."/>
            <person name="Burstein D."/>
            <person name="Thomas B.C."/>
            <person name="Banfield J.F."/>
        </authorList>
    </citation>
    <scope>NUCLEOTIDE SEQUENCE [LARGE SCALE GENOMIC DNA]</scope>
    <source>
        <strain evidence="6">HGW-Actinobacteria-3</strain>
    </source>
</reference>
<comment type="caution">
    <text evidence="6">The sequence shown here is derived from an EMBL/GenBank/DDBJ whole genome shotgun (WGS) entry which is preliminary data.</text>
</comment>
<evidence type="ECO:0000313" key="7">
    <source>
        <dbReference type="Proteomes" id="UP000233654"/>
    </source>
</evidence>
<dbReference type="GO" id="GO:0051304">
    <property type="term" value="P:chromosome separation"/>
    <property type="evidence" value="ECO:0007669"/>
    <property type="project" value="InterPro"/>
</dbReference>
<dbReference type="NCBIfam" id="TIGR00281">
    <property type="entry name" value="SMC-Scp complex subunit ScpB"/>
    <property type="match status" value="1"/>
</dbReference>
<protein>
    <submittedName>
        <fullName evidence="6">SMC-Scp complex subunit ScpB</fullName>
    </submittedName>
</protein>
<evidence type="ECO:0000256" key="5">
    <source>
        <dbReference type="SAM" id="MobiDB-lite"/>
    </source>
</evidence>
<dbReference type="PANTHER" id="PTHR34298">
    <property type="entry name" value="SEGREGATION AND CONDENSATION PROTEIN B"/>
    <property type="match status" value="1"/>
</dbReference>
<keyword evidence="1" id="KW-0963">Cytoplasm</keyword>
<evidence type="ECO:0000256" key="4">
    <source>
        <dbReference type="ARBA" id="ARBA00023306"/>
    </source>
</evidence>
<dbReference type="Proteomes" id="UP000233654">
    <property type="component" value="Unassembled WGS sequence"/>
</dbReference>
<dbReference type="SUPFAM" id="SSF46785">
    <property type="entry name" value="Winged helix' DNA-binding domain"/>
    <property type="match status" value="2"/>
</dbReference>
<dbReference type="InterPro" id="IPR036388">
    <property type="entry name" value="WH-like_DNA-bd_sf"/>
</dbReference>
<dbReference type="GO" id="GO:0051301">
    <property type="term" value="P:cell division"/>
    <property type="evidence" value="ECO:0007669"/>
    <property type="project" value="UniProtKB-KW"/>
</dbReference>
<evidence type="ECO:0000313" key="6">
    <source>
        <dbReference type="EMBL" id="PKQ28010.1"/>
    </source>
</evidence>
<gene>
    <name evidence="6" type="primary">scpB</name>
    <name evidence="6" type="ORF">CVT63_04890</name>
</gene>
<dbReference type="AlphaFoldDB" id="A0A2N3G5L7"/>
<feature type="region of interest" description="Disordered" evidence="5">
    <location>
        <begin position="1"/>
        <end position="33"/>
    </location>
</feature>
<evidence type="ECO:0000256" key="3">
    <source>
        <dbReference type="ARBA" id="ARBA00022829"/>
    </source>
</evidence>
<keyword evidence="4" id="KW-0131">Cell cycle</keyword>
<dbReference type="InterPro" id="IPR005234">
    <property type="entry name" value="ScpB_csome_segregation"/>
</dbReference>
<accession>A0A2N3G5L7</accession>
<evidence type="ECO:0000256" key="1">
    <source>
        <dbReference type="ARBA" id="ARBA00022490"/>
    </source>
</evidence>
<dbReference type="EMBL" id="PHEX01000037">
    <property type="protein sequence ID" value="PKQ28010.1"/>
    <property type="molecule type" value="Genomic_DNA"/>
</dbReference>
<name>A0A2N3G5L7_9ACTN</name>
<organism evidence="6 7">
    <name type="scientific">Candidatus Anoxymicrobium japonicum</name>
    <dbReference type="NCBI Taxonomy" id="2013648"/>
    <lineage>
        <taxon>Bacteria</taxon>
        <taxon>Bacillati</taxon>
        <taxon>Actinomycetota</taxon>
        <taxon>Candidatus Geothermincolia</taxon>
        <taxon>Candidatus Geothermincolales</taxon>
        <taxon>Candidatus Anoxymicrobiaceae</taxon>
        <taxon>Candidatus Anoxymicrobium</taxon>
    </lineage>
</organism>
<keyword evidence="2" id="KW-0132">Cell division</keyword>
<sequence>MREMSHDIIDESEVQPASSDAENFMERQPASSDADKMSVIEALLFVSPEPVSTGMLVEITGFDPGAIREMLNRLVEFYASRAGGLVIREVAGGFGFYSSDVATPYVSRLIRSQVNPRLTKAALETIAIVAYLQPVSRGVVAEIRGVQSEGVMKTLEDRGLVKAVGRGGSPGYAALYGTTGRFLERFGLKGIEDLPSLEDFAPDEATIEKIKKSFSWELGGDVDAGGGWQD</sequence>
<keyword evidence="3" id="KW-0159">Chromosome partition</keyword>
<dbReference type="PANTHER" id="PTHR34298:SF2">
    <property type="entry name" value="SEGREGATION AND CONDENSATION PROTEIN B"/>
    <property type="match status" value="1"/>
</dbReference>
<proteinExistence type="predicted"/>
<evidence type="ECO:0000256" key="2">
    <source>
        <dbReference type="ARBA" id="ARBA00022618"/>
    </source>
</evidence>